<accession>A0ABY5AJ27</accession>
<feature type="domain" description="UspA" evidence="2">
    <location>
        <begin position="157"/>
        <end position="291"/>
    </location>
</feature>
<name>A0ABY5AJ27_9ACTO</name>
<feature type="domain" description="UspA" evidence="2">
    <location>
        <begin position="7"/>
        <end position="147"/>
    </location>
</feature>
<evidence type="ECO:0000259" key="2">
    <source>
        <dbReference type="Pfam" id="PF00582"/>
    </source>
</evidence>
<evidence type="ECO:0000313" key="4">
    <source>
        <dbReference type="Proteomes" id="UP001056109"/>
    </source>
</evidence>
<organism evidence="3 4">
    <name type="scientific">Arcanobacterium pinnipediorum</name>
    <dbReference type="NCBI Taxonomy" id="1503041"/>
    <lineage>
        <taxon>Bacteria</taxon>
        <taxon>Bacillati</taxon>
        <taxon>Actinomycetota</taxon>
        <taxon>Actinomycetes</taxon>
        <taxon>Actinomycetales</taxon>
        <taxon>Actinomycetaceae</taxon>
        <taxon>Arcanobacterium</taxon>
    </lineage>
</organism>
<dbReference type="Gene3D" id="3.40.50.12370">
    <property type="match status" value="1"/>
</dbReference>
<evidence type="ECO:0000256" key="1">
    <source>
        <dbReference type="ARBA" id="ARBA00008791"/>
    </source>
</evidence>
<dbReference type="SUPFAM" id="SSF52402">
    <property type="entry name" value="Adenine nucleotide alpha hydrolases-like"/>
    <property type="match status" value="2"/>
</dbReference>
<dbReference type="EMBL" id="CP099547">
    <property type="protein sequence ID" value="USR79244.1"/>
    <property type="molecule type" value="Genomic_DNA"/>
</dbReference>
<dbReference type="PRINTS" id="PR01438">
    <property type="entry name" value="UNVRSLSTRESS"/>
</dbReference>
<sequence>MSHENIVVVGVDGSRGASSALMWAHAQAKARNARLHLVCVYELPSYAPEFMAPSALSIPAEDSGYLRSAAEKMIQEKAQALQGQGVEVTWSLEFGDPTEVLVEMSKKVALVVVGGREPNSSSLADRLLRTVSSAVPSNGYCPTVVVPSQHEVKDVPIKHIVVGVDGSEHAKTALQRAVWEADRWNARLSIVATVNTAAATWIPADSLHDGFLDEVSESVRAQLAEVDEGRQIDVDIHAIEGNPAEVLAEFSHEVDLVVIGTRGRGGFAGLLLGSTSQTVLSTTACATMVVPRRVRPGDDVGPQPQQAESDQ</sequence>
<dbReference type="RefSeq" id="WP_252673118.1">
    <property type="nucleotide sequence ID" value="NZ_CP099547.1"/>
</dbReference>
<dbReference type="Proteomes" id="UP001056109">
    <property type="component" value="Chromosome"/>
</dbReference>
<gene>
    <name evidence="3" type="ORF">NG665_07655</name>
</gene>
<reference evidence="3" key="1">
    <citation type="submission" date="2022-06" db="EMBL/GenBank/DDBJ databases">
        <title>Complete Genome Sequence of Arcanobacterium pinnipediorum strain DSM 28752 isolated from a harbour seal.</title>
        <authorList>
            <person name="Borowiak M."/>
            <person name="Kreitlow A."/>
            <person name="Alssahen M."/>
            <person name="Malorny B."/>
            <person name="Laemmler C."/>
            <person name="Prenger-Berninghoff E."/>
            <person name="Siebert U."/>
            <person name="Ploetz M."/>
            <person name="Abdulmawjood A."/>
        </authorList>
    </citation>
    <scope>NUCLEOTIDE SEQUENCE</scope>
    <source>
        <strain evidence="3">DSM 28752</strain>
    </source>
</reference>
<dbReference type="PANTHER" id="PTHR46268:SF15">
    <property type="entry name" value="UNIVERSAL STRESS PROTEIN HP_0031"/>
    <property type="match status" value="1"/>
</dbReference>
<dbReference type="Pfam" id="PF00582">
    <property type="entry name" value="Usp"/>
    <property type="match status" value="2"/>
</dbReference>
<proteinExistence type="inferred from homology"/>
<evidence type="ECO:0000313" key="3">
    <source>
        <dbReference type="EMBL" id="USR79244.1"/>
    </source>
</evidence>
<dbReference type="CDD" id="cd00293">
    <property type="entry name" value="USP-like"/>
    <property type="match status" value="1"/>
</dbReference>
<dbReference type="InterPro" id="IPR006016">
    <property type="entry name" value="UspA"/>
</dbReference>
<protein>
    <submittedName>
        <fullName evidence="3">Universal stress protein</fullName>
    </submittedName>
</protein>
<keyword evidence="4" id="KW-1185">Reference proteome</keyword>
<dbReference type="PANTHER" id="PTHR46268">
    <property type="entry name" value="STRESS RESPONSE PROTEIN NHAX"/>
    <property type="match status" value="1"/>
</dbReference>
<comment type="similarity">
    <text evidence="1">Belongs to the universal stress protein A family.</text>
</comment>
<dbReference type="InterPro" id="IPR006015">
    <property type="entry name" value="Universal_stress_UspA"/>
</dbReference>